<dbReference type="AlphaFoldDB" id="A0A0A8YPX2"/>
<organism evidence="2">
    <name type="scientific">Arundo donax</name>
    <name type="common">Giant reed</name>
    <name type="synonym">Donax arundinaceus</name>
    <dbReference type="NCBI Taxonomy" id="35708"/>
    <lineage>
        <taxon>Eukaryota</taxon>
        <taxon>Viridiplantae</taxon>
        <taxon>Streptophyta</taxon>
        <taxon>Embryophyta</taxon>
        <taxon>Tracheophyta</taxon>
        <taxon>Spermatophyta</taxon>
        <taxon>Magnoliopsida</taxon>
        <taxon>Liliopsida</taxon>
        <taxon>Poales</taxon>
        <taxon>Poaceae</taxon>
        <taxon>PACMAD clade</taxon>
        <taxon>Arundinoideae</taxon>
        <taxon>Arundineae</taxon>
        <taxon>Arundo</taxon>
    </lineage>
</organism>
<reference evidence="2" key="2">
    <citation type="journal article" date="2015" name="Data Brief">
        <title>Shoot transcriptome of the giant reed, Arundo donax.</title>
        <authorList>
            <person name="Barrero R.A."/>
            <person name="Guerrero F.D."/>
            <person name="Moolhuijzen P."/>
            <person name="Goolsby J.A."/>
            <person name="Tidwell J."/>
            <person name="Bellgard S.E."/>
            <person name="Bellgard M.I."/>
        </authorList>
    </citation>
    <scope>NUCLEOTIDE SEQUENCE</scope>
    <source>
        <tissue evidence="2">Shoot tissue taken approximately 20 cm above the soil surface</tissue>
    </source>
</reference>
<accession>A0A0A8YPX2</accession>
<sequence length="65" mass="7069">MHSPGHDSASLGDPSERMNGGAMDRAKTRVARGAVEGGSRRWGASREWRLPEEWGGGRQLLPKDP</sequence>
<feature type="region of interest" description="Disordered" evidence="1">
    <location>
        <begin position="1"/>
        <end position="65"/>
    </location>
</feature>
<evidence type="ECO:0000256" key="1">
    <source>
        <dbReference type="SAM" id="MobiDB-lite"/>
    </source>
</evidence>
<protein>
    <submittedName>
        <fullName evidence="2">Uncharacterized protein</fullName>
    </submittedName>
</protein>
<dbReference type="EMBL" id="GBRH01270995">
    <property type="protein sequence ID" value="JAD26900.1"/>
    <property type="molecule type" value="Transcribed_RNA"/>
</dbReference>
<proteinExistence type="predicted"/>
<evidence type="ECO:0000313" key="2">
    <source>
        <dbReference type="EMBL" id="JAD26900.1"/>
    </source>
</evidence>
<reference evidence="2" key="1">
    <citation type="submission" date="2014-09" db="EMBL/GenBank/DDBJ databases">
        <authorList>
            <person name="Magalhaes I.L.F."/>
            <person name="Oliveira U."/>
            <person name="Santos F.R."/>
            <person name="Vidigal T.H.D.A."/>
            <person name="Brescovit A.D."/>
            <person name="Santos A.J."/>
        </authorList>
    </citation>
    <scope>NUCLEOTIDE SEQUENCE</scope>
    <source>
        <tissue evidence="2">Shoot tissue taken approximately 20 cm above the soil surface</tissue>
    </source>
</reference>
<name>A0A0A8YPX2_ARUDO</name>